<organism evidence="3 4">
    <name type="scientific">Microcystis novacekii Mn_MB_F_20050700_S1D</name>
    <dbReference type="NCBI Taxonomy" id="2486266"/>
    <lineage>
        <taxon>Bacteria</taxon>
        <taxon>Bacillati</taxon>
        <taxon>Cyanobacteriota</taxon>
        <taxon>Cyanophyceae</taxon>
        <taxon>Oscillatoriophycideae</taxon>
        <taxon>Chroococcales</taxon>
        <taxon>Microcystaceae</taxon>
        <taxon>Microcystis</taxon>
    </lineage>
</organism>
<feature type="compositionally biased region" description="Polar residues" evidence="1">
    <location>
        <begin position="36"/>
        <end position="45"/>
    </location>
</feature>
<feature type="region of interest" description="Disordered" evidence="1">
    <location>
        <begin position="35"/>
        <end position="106"/>
    </location>
</feature>
<dbReference type="Pfam" id="PF03781">
    <property type="entry name" value="FGE-sulfatase"/>
    <property type="match status" value="1"/>
</dbReference>
<dbReference type="InterPro" id="IPR051043">
    <property type="entry name" value="Sulfatase_Mod_Factor_Kinase"/>
</dbReference>
<evidence type="ECO:0000313" key="3">
    <source>
        <dbReference type="EMBL" id="TRU86648.1"/>
    </source>
</evidence>
<dbReference type="NCBIfam" id="NF041121">
    <property type="entry name" value="SAV_2336_NTERM"/>
    <property type="match status" value="1"/>
</dbReference>
<dbReference type="Proteomes" id="UP000319191">
    <property type="component" value="Unassembled WGS sequence"/>
</dbReference>
<dbReference type="SUPFAM" id="SSF56436">
    <property type="entry name" value="C-type lectin-like"/>
    <property type="match status" value="1"/>
</dbReference>
<dbReference type="InterPro" id="IPR016187">
    <property type="entry name" value="CTDL_fold"/>
</dbReference>
<comment type="caution">
    <text evidence="3">The sequence shown here is derived from an EMBL/GenBank/DDBJ whole genome shotgun (WGS) entry which is preliminary data.</text>
</comment>
<dbReference type="PANTHER" id="PTHR23150">
    <property type="entry name" value="SULFATASE MODIFYING FACTOR 1, 2"/>
    <property type="match status" value="1"/>
</dbReference>
<evidence type="ECO:0000313" key="4">
    <source>
        <dbReference type="Proteomes" id="UP000319191"/>
    </source>
</evidence>
<sequence>MEGKKPIWWEDEREMAELIWCAAYLDRIIAPWSIEQPEQSKSTSSNDKEDNRSSGSGEETPPPGAIESTIPVVHPENIDRSTNTSPKRDSVESDRSSPVRVPDPFPIPEPTAISKAILPLARRVPGLRADELDIEVTVERTAEAGGLPILAFRPPLERWLEVHLLIDRSPPMEFWGDLAGGMTTLFRWQGFFRDVRVWWFETGENEARLLSGAGQIERNPRSLVAPSGNRLFIVLTDTLGKAWRSGSAFATLAVLGKEHPVTIAHIFPQQLWPRTALEGAILRPLIAPGPAAANATLQVGEKLRTKQGFYRFPIFNLSPAHFATWAKFIAGSGGNSIQGVLMRSTTVGVNIGETGEEEAAATGAESPEELLRGFLIDASPLARELAKVLAAVPLIPPVMRLAQRRFLPDSKHWHLAEVFFSGLVQKSIFSPEAATVTDAWYDFHPGIRQLLLADSAARGTIDIWRGIGDYIRDHYGEFRDFSALIPNPQGSLEDAVSDRSLYFAEVDAAVLRTWGGEYADIAGNMEERVRQRKQEILTPKELLKFTFKTLYVDKRGEITKREPREAYYYEEPLGEGIEPLTMVAIPGGEFQMGSPGEKDDSKSEKPQHPVSVSAFYLSQTPITRAQWRFVAHLPREGKDLNPDPAYFKESDNNPVESVSWHDAIEFCARLSRRTGKNYRLPSEAEWEYACRAGTTTPFHFGETITAALANYASSRVYQQEKAKKSPNQTTPVRSYPPNAFGLYDMHGNVWEWCLDPWHSDYQDAPPTEGSVWDENNNDNRYQKPLDSTNQLLTDKCARVVRGGSWYYNPDVCRSASRVRDSPDLHIYINGFRVACVSPGL</sequence>
<name>A0A552IT44_9CHRO</name>
<feature type="compositionally biased region" description="Basic and acidic residues" evidence="1">
    <location>
        <begin position="596"/>
        <end position="607"/>
    </location>
</feature>
<evidence type="ECO:0000256" key="1">
    <source>
        <dbReference type="SAM" id="MobiDB-lite"/>
    </source>
</evidence>
<reference evidence="3 4" key="1">
    <citation type="submission" date="2019-01" db="EMBL/GenBank/DDBJ databases">
        <title>Coherence of Microcystis species and biogeography revealed through population genomics.</title>
        <authorList>
            <person name="Perez-Carrascal O.M."/>
            <person name="Terrat Y."/>
            <person name="Giani A."/>
            <person name="Fortin N."/>
            <person name="Tromas N."/>
            <person name="Shapiro B.J."/>
        </authorList>
    </citation>
    <scope>NUCLEOTIDE SEQUENCE [LARGE SCALE GENOMIC DNA]</scope>
    <source>
        <strain evidence="3">Mn_MB_F_20050700_S1D</strain>
    </source>
</reference>
<feature type="compositionally biased region" description="Basic and acidic residues" evidence="1">
    <location>
        <begin position="86"/>
        <end position="97"/>
    </location>
</feature>
<dbReference type="InterPro" id="IPR047738">
    <property type="entry name" value="SAV_2336-like_N"/>
</dbReference>
<dbReference type="GO" id="GO:0120147">
    <property type="term" value="F:formylglycine-generating oxidase activity"/>
    <property type="evidence" value="ECO:0007669"/>
    <property type="project" value="TreeGrafter"/>
</dbReference>
<dbReference type="EMBL" id="SFAV01000186">
    <property type="protein sequence ID" value="TRU86648.1"/>
    <property type="molecule type" value="Genomic_DNA"/>
</dbReference>
<feature type="domain" description="Sulfatase-modifying factor enzyme-like" evidence="2">
    <location>
        <begin position="581"/>
        <end position="834"/>
    </location>
</feature>
<dbReference type="AlphaFoldDB" id="A0A552IT44"/>
<gene>
    <name evidence="3" type="ORF">EWV54_14025</name>
</gene>
<evidence type="ECO:0000259" key="2">
    <source>
        <dbReference type="Pfam" id="PF03781"/>
    </source>
</evidence>
<protein>
    <submittedName>
        <fullName evidence="3">Formylglycine-generating enzyme family protein</fullName>
    </submittedName>
</protein>
<dbReference type="PANTHER" id="PTHR23150:SF19">
    <property type="entry name" value="FORMYLGLYCINE-GENERATING ENZYME"/>
    <property type="match status" value="1"/>
</dbReference>
<proteinExistence type="predicted"/>
<accession>A0A552IT44</accession>
<dbReference type="Gene3D" id="3.90.1580.10">
    <property type="entry name" value="paralog of FGE (formylglycine-generating enzyme)"/>
    <property type="match status" value="1"/>
</dbReference>
<dbReference type="InterPro" id="IPR042095">
    <property type="entry name" value="SUMF_sf"/>
</dbReference>
<dbReference type="InterPro" id="IPR005532">
    <property type="entry name" value="SUMF_dom"/>
</dbReference>
<feature type="region of interest" description="Disordered" evidence="1">
    <location>
        <begin position="586"/>
        <end position="609"/>
    </location>
</feature>